<evidence type="ECO:0000313" key="2">
    <source>
        <dbReference type="EMBL" id="KAK1413129.1"/>
    </source>
</evidence>
<name>A0AAD8K036_TARER</name>
<feature type="domain" description="Integrase catalytic" evidence="1">
    <location>
        <begin position="1"/>
        <end position="88"/>
    </location>
</feature>
<keyword evidence="3" id="KW-1185">Reference proteome</keyword>
<dbReference type="GO" id="GO:0003676">
    <property type="term" value="F:nucleic acid binding"/>
    <property type="evidence" value="ECO:0007669"/>
    <property type="project" value="InterPro"/>
</dbReference>
<evidence type="ECO:0000259" key="1">
    <source>
        <dbReference type="PROSITE" id="PS50994"/>
    </source>
</evidence>
<dbReference type="EMBL" id="JAUHHV010000009">
    <property type="protein sequence ID" value="KAK1413129.1"/>
    <property type="molecule type" value="Genomic_DNA"/>
</dbReference>
<evidence type="ECO:0000313" key="3">
    <source>
        <dbReference type="Proteomes" id="UP001229421"/>
    </source>
</evidence>
<protein>
    <recommendedName>
        <fullName evidence="1">Integrase catalytic domain-containing protein</fullName>
    </recommendedName>
</protein>
<proteinExistence type="predicted"/>
<dbReference type="AlphaFoldDB" id="A0AAD8K036"/>
<dbReference type="GO" id="GO:0015074">
    <property type="term" value="P:DNA integration"/>
    <property type="evidence" value="ECO:0007669"/>
    <property type="project" value="InterPro"/>
</dbReference>
<comment type="caution">
    <text evidence="2">The sequence shown here is derived from an EMBL/GenBank/DDBJ whole genome shotgun (WGS) entry which is preliminary data.</text>
</comment>
<dbReference type="InterPro" id="IPR001584">
    <property type="entry name" value="Integrase_cat-core"/>
</dbReference>
<sequence length="184" mass="21139">MVPSLSGKETTNFCDSWGIKMITSTLVHPQANGQAESNNNIIINNLKKKLGSKKWKWAEELPYVLWADISTPKNAIGQTPFSLDLETFDELRDLAKVRMVAYQQRVSGAYNKNIRIRRFQEGYMVLRKAFQNRTNLADEKLAPKWEGPYLIEAEAAKGSYRLVTMEGIPLLRAWNAIHLKKYFM</sequence>
<dbReference type="Proteomes" id="UP001229421">
    <property type="component" value="Unassembled WGS sequence"/>
</dbReference>
<dbReference type="PROSITE" id="PS50994">
    <property type="entry name" value="INTEGRASE"/>
    <property type="match status" value="1"/>
</dbReference>
<dbReference type="PANTHER" id="PTHR48475:SF2">
    <property type="entry name" value="RIBONUCLEASE H"/>
    <property type="match status" value="1"/>
</dbReference>
<dbReference type="Gene3D" id="3.30.420.10">
    <property type="entry name" value="Ribonuclease H-like superfamily/Ribonuclease H"/>
    <property type="match status" value="1"/>
</dbReference>
<gene>
    <name evidence="2" type="ORF">QVD17_34896</name>
</gene>
<accession>A0AAD8K036</accession>
<dbReference type="InterPro" id="IPR012337">
    <property type="entry name" value="RNaseH-like_sf"/>
</dbReference>
<dbReference type="PANTHER" id="PTHR48475">
    <property type="entry name" value="RIBONUCLEASE H"/>
    <property type="match status" value="1"/>
</dbReference>
<dbReference type="InterPro" id="IPR036397">
    <property type="entry name" value="RNaseH_sf"/>
</dbReference>
<dbReference type="SUPFAM" id="SSF53098">
    <property type="entry name" value="Ribonuclease H-like"/>
    <property type="match status" value="1"/>
</dbReference>
<reference evidence="2" key="1">
    <citation type="journal article" date="2023" name="bioRxiv">
        <title>Improved chromosome-level genome assembly for marigold (Tagetes erecta).</title>
        <authorList>
            <person name="Jiang F."/>
            <person name="Yuan L."/>
            <person name="Wang S."/>
            <person name="Wang H."/>
            <person name="Xu D."/>
            <person name="Wang A."/>
            <person name="Fan W."/>
        </authorList>
    </citation>
    <scope>NUCLEOTIDE SEQUENCE</scope>
    <source>
        <strain evidence="2">WSJ</strain>
        <tissue evidence="2">Leaf</tissue>
    </source>
</reference>
<organism evidence="2 3">
    <name type="scientific">Tagetes erecta</name>
    <name type="common">African marigold</name>
    <dbReference type="NCBI Taxonomy" id="13708"/>
    <lineage>
        <taxon>Eukaryota</taxon>
        <taxon>Viridiplantae</taxon>
        <taxon>Streptophyta</taxon>
        <taxon>Embryophyta</taxon>
        <taxon>Tracheophyta</taxon>
        <taxon>Spermatophyta</taxon>
        <taxon>Magnoliopsida</taxon>
        <taxon>eudicotyledons</taxon>
        <taxon>Gunneridae</taxon>
        <taxon>Pentapetalae</taxon>
        <taxon>asterids</taxon>
        <taxon>campanulids</taxon>
        <taxon>Asterales</taxon>
        <taxon>Asteraceae</taxon>
        <taxon>Asteroideae</taxon>
        <taxon>Heliantheae alliance</taxon>
        <taxon>Tageteae</taxon>
        <taxon>Tagetes</taxon>
    </lineage>
</organism>